<name>A0A2M7TLV3_UNCKA</name>
<protein>
    <recommendedName>
        <fullName evidence="3">FCP1 homology domain-containing protein</fullName>
    </recommendedName>
</protein>
<evidence type="ECO:0008006" key="3">
    <source>
        <dbReference type="Google" id="ProtNLM"/>
    </source>
</evidence>
<evidence type="ECO:0000313" key="1">
    <source>
        <dbReference type="EMBL" id="PIZ48127.1"/>
    </source>
</evidence>
<organism evidence="1 2">
    <name type="scientific">candidate division WWE3 bacterium CG_4_10_14_0_2_um_filter_41_14</name>
    <dbReference type="NCBI Taxonomy" id="1975072"/>
    <lineage>
        <taxon>Bacteria</taxon>
        <taxon>Katanobacteria</taxon>
    </lineage>
</organism>
<dbReference type="Gene3D" id="3.40.50.1000">
    <property type="entry name" value="HAD superfamily/HAD-like"/>
    <property type="match status" value="1"/>
</dbReference>
<evidence type="ECO:0000313" key="2">
    <source>
        <dbReference type="Proteomes" id="UP000228920"/>
    </source>
</evidence>
<accession>A0A2M7TLV3</accession>
<dbReference type="SUPFAM" id="SSF56784">
    <property type="entry name" value="HAD-like"/>
    <property type="match status" value="1"/>
</dbReference>
<sequence length="162" mass="18137">MKGVIMSRNIENTERTSRQRIAVDLDGTLIFNPNPFETETPSLRTGATRLLEGLKNTGSEVVLYTSASREWVDYVFRLFPQMESLFENVFCKENTPAERRSRGIKDPAIIGADIFIDNYIDSSIQAKLGSRAIQVAGVGFSDSESDQWAIDTLDKVNEVLGR</sequence>
<reference evidence="2" key="1">
    <citation type="submission" date="2017-09" db="EMBL/GenBank/DDBJ databases">
        <title>Depth-based differentiation of microbial function through sediment-hosted aquifers and enrichment of novel symbionts in the deep terrestrial subsurface.</title>
        <authorList>
            <person name="Probst A.J."/>
            <person name="Ladd B."/>
            <person name="Jarett J.K."/>
            <person name="Geller-Mcgrath D.E."/>
            <person name="Sieber C.M.K."/>
            <person name="Emerson J.B."/>
            <person name="Anantharaman K."/>
            <person name="Thomas B.C."/>
            <person name="Malmstrom R."/>
            <person name="Stieglmeier M."/>
            <person name="Klingl A."/>
            <person name="Woyke T."/>
            <person name="Ryan C.M."/>
            <person name="Banfield J.F."/>
        </authorList>
    </citation>
    <scope>NUCLEOTIDE SEQUENCE [LARGE SCALE GENOMIC DNA]</scope>
</reference>
<dbReference type="InterPro" id="IPR023214">
    <property type="entry name" value="HAD_sf"/>
</dbReference>
<dbReference type="EMBL" id="PFNL01000012">
    <property type="protein sequence ID" value="PIZ48127.1"/>
    <property type="molecule type" value="Genomic_DNA"/>
</dbReference>
<dbReference type="InterPro" id="IPR036412">
    <property type="entry name" value="HAD-like_sf"/>
</dbReference>
<gene>
    <name evidence="1" type="ORF">COY32_00500</name>
</gene>
<comment type="caution">
    <text evidence="1">The sequence shown here is derived from an EMBL/GenBank/DDBJ whole genome shotgun (WGS) entry which is preliminary data.</text>
</comment>
<dbReference type="AlphaFoldDB" id="A0A2M7TLV3"/>
<dbReference type="Proteomes" id="UP000228920">
    <property type="component" value="Unassembled WGS sequence"/>
</dbReference>
<proteinExistence type="predicted"/>